<keyword evidence="5" id="KW-1185">Reference proteome</keyword>
<dbReference type="Proteomes" id="UP001632038">
    <property type="component" value="Unassembled WGS sequence"/>
</dbReference>
<comment type="subcellular location">
    <subcellularLocation>
        <location evidence="1">Plastid</location>
        <location evidence="1">Chloroplast</location>
    </subcellularLocation>
</comment>
<gene>
    <name evidence="4" type="ORF">CASFOL_027400</name>
</gene>
<accession>A0ABD3CGE4</accession>
<dbReference type="Pfam" id="PF04278">
    <property type="entry name" value="Tic22"/>
    <property type="match status" value="1"/>
</dbReference>
<keyword evidence="2" id="KW-0150">Chloroplast</keyword>
<sequence>MGCWGKANKFCNIFHRIGNLLKKKRNSEKKIDHGLSAGEIKRRMVGIPVYKLSTYSEDDAFVISDHDDRKTVSFYFISKPDALDFFDTTKLHYDLGKDWRIFDTPLSDVYILLIRKGKGFRVLARLVPESSQIKNAIEEKKDMSASDDNIFTGVPVFKPSKLRLHATKTGEKFCPAYLRKIFSPRLRSARDSTEQQRREAEGGAALRSNGFGAVVHVSRVAKL</sequence>
<keyword evidence="3" id="KW-0934">Plastid</keyword>
<protein>
    <submittedName>
        <fullName evidence="4">Uncharacterized protein</fullName>
    </submittedName>
</protein>
<dbReference type="InterPro" id="IPR007378">
    <property type="entry name" value="Tic22-like"/>
</dbReference>
<dbReference type="PANTHER" id="PTHR33926:SF4">
    <property type="entry name" value="PROTEIN TIC 22, CHLOROPLASTIC"/>
    <property type="match status" value="1"/>
</dbReference>
<evidence type="ECO:0000313" key="5">
    <source>
        <dbReference type="Proteomes" id="UP001632038"/>
    </source>
</evidence>
<dbReference type="EMBL" id="JAVIJP010000036">
    <property type="protein sequence ID" value="KAL3628354.1"/>
    <property type="molecule type" value="Genomic_DNA"/>
</dbReference>
<comment type="caution">
    <text evidence="4">The sequence shown here is derived from an EMBL/GenBank/DDBJ whole genome shotgun (WGS) entry which is preliminary data.</text>
</comment>
<evidence type="ECO:0000256" key="1">
    <source>
        <dbReference type="ARBA" id="ARBA00004229"/>
    </source>
</evidence>
<dbReference type="GO" id="GO:0009507">
    <property type="term" value="C:chloroplast"/>
    <property type="evidence" value="ECO:0007669"/>
    <property type="project" value="UniProtKB-SubCell"/>
</dbReference>
<dbReference type="AlphaFoldDB" id="A0ABD3CGE4"/>
<evidence type="ECO:0000313" key="4">
    <source>
        <dbReference type="EMBL" id="KAL3628354.1"/>
    </source>
</evidence>
<evidence type="ECO:0000256" key="3">
    <source>
        <dbReference type="ARBA" id="ARBA00022640"/>
    </source>
</evidence>
<dbReference type="PANTHER" id="PTHR33926">
    <property type="entry name" value="PROTEIN TIC 22, CHLOROPLASTIC"/>
    <property type="match status" value="1"/>
</dbReference>
<reference evidence="5" key="1">
    <citation type="journal article" date="2024" name="IScience">
        <title>Strigolactones Initiate the Formation of Haustorium-like Structures in Castilleja.</title>
        <authorList>
            <person name="Buerger M."/>
            <person name="Peterson D."/>
            <person name="Chory J."/>
        </authorList>
    </citation>
    <scope>NUCLEOTIDE SEQUENCE [LARGE SCALE GENOMIC DNA]</scope>
</reference>
<dbReference type="Gene3D" id="3.40.1350.100">
    <property type="match status" value="1"/>
</dbReference>
<name>A0ABD3CGE4_9LAMI</name>
<organism evidence="4 5">
    <name type="scientific">Castilleja foliolosa</name>
    <dbReference type="NCBI Taxonomy" id="1961234"/>
    <lineage>
        <taxon>Eukaryota</taxon>
        <taxon>Viridiplantae</taxon>
        <taxon>Streptophyta</taxon>
        <taxon>Embryophyta</taxon>
        <taxon>Tracheophyta</taxon>
        <taxon>Spermatophyta</taxon>
        <taxon>Magnoliopsida</taxon>
        <taxon>eudicotyledons</taxon>
        <taxon>Gunneridae</taxon>
        <taxon>Pentapetalae</taxon>
        <taxon>asterids</taxon>
        <taxon>lamiids</taxon>
        <taxon>Lamiales</taxon>
        <taxon>Orobanchaceae</taxon>
        <taxon>Pedicularideae</taxon>
        <taxon>Castillejinae</taxon>
        <taxon>Castilleja</taxon>
    </lineage>
</organism>
<evidence type="ECO:0000256" key="2">
    <source>
        <dbReference type="ARBA" id="ARBA00022528"/>
    </source>
</evidence>
<proteinExistence type="predicted"/>